<organism evidence="1">
    <name type="scientific">hydrothermal vent metagenome</name>
    <dbReference type="NCBI Taxonomy" id="652676"/>
    <lineage>
        <taxon>unclassified sequences</taxon>
        <taxon>metagenomes</taxon>
        <taxon>ecological metagenomes</taxon>
    </lineage>
</organism>
<dbReference type="Gene3D" id="2.130.10.130">
    <property type="entry name" value="Integrin alpha, N-terminal"/>
    <property type="match status" value="1"/>
</dbReference>
<dbReference type="InterPro" id="IPR026444">
    <property type="entry name" value="Secre_tail"/>
</dbReference>
<evidence type="ECO:0000313" key="1">
    <source>
        <dbReference type="EMBL" id="CUV10573.1"/>
    </source>
</evidence>
<proteinExistence type="predicted"/>
<name>A0A160VIK7_9ZZZZ</name>
<protein>
    <submittedName>
        <fullName evidence="1">YapH protein</fullName>
    </submittedName>
</protein>
<sequence length="1171" mass="127090">MHEILFSIDETLAPGGPDPGKLGVYLYEKGPGAGGGFQHVWHFVTPVPGNSLPGMFYGDIDGDSLQEIYFGVAPASGSNDDTWGTYIFEQNAAGVFPDAPTLLFQYGLTFADNFRPAGYALADVDGDGKVELCTVDRGTRKLSIDALATTGLDEFATFTNEFLDTENLGGGSVYNVDVVDFDMDGNHEVWVNTWDNFSMAVFEAQGTDTYALSVDLNSMFADGDPASFRRNGFAFYDADGDGDSDAWFPMTNGKLYYLNNTLNDTLVLADNQTTNGGFEDGTTGWGFYPDPMVNMAVVATGDTMANTDSTFTAFEGTSALKIMGLSSGGANMENNAFFLYTGANAIAQGSQFVASAEFYTNSADDLNQDDASGVLFAKYFGDGYSWIGMESESFQGMAPDEWHNKEVLCTVPAGATIIQVGVMHVQPNDTSGGSFYVDDLQLKMVTSSGVDLIVAGDFSEVLTFGERNRGSDMGDIDGDGKMDIIANTGTKETVMRMEFMGGDPTNAASYDVTTIFESVGEPADRYYPLDISDNDLDGDGYLEVVLTNLYAADASQPQILVLDNDQFIWDYEGGNETSHLAANWSIAAVGLKSSADEMFQSDPTGNSRTAIGGMDMDQDGAHEVIATDYVGHRVLVWEYDAANNAFDVVWASPEDTASHYSYNPRTVGVGDLDNDGKEEIVFPLASTGNEGWWVFEWDGVVGSDNYGTTYSSINRVEVDTCCEGDGSVFRGDHERTTIADVDGDGQQELVIMIRRGGTRGTLITSVSGDIEHNAGGAGFETWVSEFFVDRGSYGGGSPYHSLPADLNGDGHMDLVNHTWNYFNFYNTTSTGPDAYSIAAPDAEGRNYATTYPSDQVSLFGGAAGDIDGDGNDEAYFSSYGNWGVGTGDVYVVDYDEGDDVLTINEDHVRKIGNAGTFHGAVGHGPYDGSDRKSFFVGRGRPNVSALEYIGPDPRSAGSYMEKVIYWGELDVTQNTTTIDSNGTTTVSKSQTWGFASKITSDWNGVSLDFDMDNKKELLVSFQNNRDSLTHTTNTWDATGDTFVVTTERVANPKAWTFVLLENQIAEVVGVDPMAFIVPEDYRLEQNYPNPFNPNTTIQYTIPINRKVSVKVYNITGQLVKTLVNNELVNAGTHKVIWNGQNEFGRTVSTGMYLYSLEWAGMKKVKRMTLVK</sequence>
<dbReference type="AlphaFoldDB" id="A0A160VIK7"/>
<dbReference type="Gene3D" id="2.60.120.260">
    <property type="entry name" value="Galactose-binding domain-like"/>
    <property type="match status" value="1"/>
</dbReference>
<dbReference type="Gene3D" id="2.60.40.4070">
    <property type="match status" value="1"/>
</dbReference>
<reference evidence="1" key="1">
    <citation type="submission" date="2015-10" db="EMBL/GenBank/DDBJ databases">
        <authorList>
            <person name="Gilbert D.G."/>
        </authorList>
    </citation>
    <scope>NUCLEOTIDE SEQUENCE</scope>
</reference>
<dbReference type="InterPro" id="IPR028994">
    <property type="entry name" value="Integrin_alpha_N"/>
</dbReference>
<dbReference type="PANTHER" id="PTHR46580:SF4">
    <property type="entry name" value="ATP_GTP-BINDING PROTEIN"/>
    <property type="match status" value="1"/>
</dbReference>
<gene>
    <name evidence="1" type="ORF">MGWOODY_Mmi1101</name>
</gene>
<dbReference type="EMBL" id="FAXC01000444">
    <property type="protein sequence ID" value="CUV10573.1"/>
    <property type="molecule type" value="Genomic_DNA"/>
</dbReference>
<dbReference type="NCBIfam" id="TIGR04183">
    <property type="entry name" value="Por_Secre_tail"/>
    <property type="match status" value="1"/>
</dbReference>
<dbReference type="SUPFAM" id="SSF69318">
    <property type="entry name" value="Integrin alpha N-terminal domain"/>
    <property type="match status" value="3"/>
</dbReference>
<dbReference type="PANTHER" id="PTHR46580">
    <property type="entry name" value="SENSOR KINASE-RELATED"/>
    <property type="match status" value="1"/>
</dbReference>
<accession>A0A160VIK7</accession>